<reference evidence="3 4" key="1">
    <citation type="submission" date="2023-09" db="EMBL/GenBank/DDBJ databases">
        <title>Multi-omics analysis of a traditional fermented food reveals byproduct-associated fungal strains for waste-to-food upcycling.</title>
        <authorList>
            <consortium name="Lawrence Berkeley National Laboratory"/>
            <person name="Rekdal V.M."/>
            <person name="Villalobos-Escobedo J.M."/>
            <person name="Rodriguez-Valeron N."/>
            <person name="Garcia M.O."/>
            <person name="Vasquez D.P."/>
            <person name="Damayanti I."/>
            <person name="Sorensen P.M."/>
            <person name="Baidoo E.E."/>
            <person name="De Carvalho A.C."/>
            <person name="Riley R."/>
            <person name="Lipzen A."/>
            <person name="He G."/>
            <person name="Yan M."/>
            <person name="Haridas S."/>
            <person name="Daum C."/>
            <person name="Yoshinaga Y."/>
            <person name="Ng V."/>
            <person name="Grigoriev I.V."/>
            <person name="Munk R."/>
            <person name="Nuraida L."/>
            <person name="Wijaya C.H."/>
            <person name="Morales P.-C."/>
            <person name="Keasling J.D."/>
        </authorList>
    </citation>
    <scope>NUCLEOTIDE SEQUENCE [LARGE SCALE GENOMIC DNA]</scope>
    <source>
        <strain evidence="3 4">FGSC 2613</strain>
    </source>
</reference>
<evidence type="ECO:0000259" key="2">
    <source>
        <dbReference type="PROSITE" id="PS51462"/>
    </source>
</evidence>
<dbReference type="InterPro" id="IPR051325">
    <property type="entry name" value="Nudix_hydrolase_domain"/>
</dbReference>
<dbReference type="InterPro" id="IPR000086">
    <property type="entry name" value="NUDIX_hydrolase_dom"/>
</dbReference>
<dbReference type="PROSITE" id="PS00893">
    <property type="entry name" value="NUDIX_BOX"/>
    <property type="match status" value="1"/>
</dbReference>
<keyword evidence="4" id="KW-1185">Reference proteome</keyword>
<gene>
    <name evidence="3" type="ORF">QR685DRAFT_538469</name>
</gene>
<dbReference type="EMBL" id="JAVLET010000017">
    <property type="protein sequence ID" value="KAL0465336.1"/>
    <property type="molecule type" value="Genomic_DNA"/>
</dbReference>
<dbReference type="PANTHER" id="PTHR21340">
    <property type="entry name" value="DIADENOSINE 5,5-P1,P4-TETRAPHOSPHATE PYROPHOSPHOHYDROLASE MUTT"/>
    <property type="match status" value="1"/>
</dbReference>
<keyword evidence="1" id="KW-0378">Hydrolase</keyword>
<dbReference type="Proteomes" id="UP001451303">
    <property type="component" value="Unassembled WGS sequence"/>
</dbReference>
<organism evidence="3 4">
    <name type="scientific">Neurospora intermedia</name>
    <dbReference type="NCBI Taxonomy" id="5142"/>
    <lineage>
        <taxon>Eukaryota</taxon>
        <taxon>Fungi</taxon>
        <taxon>Dikarya</taxon>
        <taxon>Ascomycota</taxon>
        <taxon>Pezizomycotina</taxon>
        <taxon>Sordariomycetes</taxon>
        <taxon>Sordariomycetidae</taxon>
        <taxon>Sordariales</taxon>
        <taxon>Sordariaceae</taxon>
        <taxon>Neurospora</taxon>
    </lineage>
</organism>
<evidence type="ECO:0000313" key="4">
    <source>
        <dbReference type="Proteomes" id="UP001451303"/>
    </source>
</evidence>
<dbReference type="PROSITE" id="PS51462">
    <property type="entry name" value="NUDIX"/>
    <property type="match status" value="1"/>
</dbReference>
<dbReference type="PANTHER" id="PTHR21340:SF0">
    <property type="entry name" value="BIS(5'-NUCLEOSYL)-TETRAPHOSPHATASE [ASYMMETRICAL]"/>
    <property type="match status" value="1"/>
</dbReference>
<protein>
    <recommendedName>
        <fullName evidence="2">Nudix hydrolase domain-containing protein</fullName>
    </recommendedName>
</protein>
<proteinExistence type="predicted"/>
<dbReference type="InterPro" id="IPR015797">
    <property type="entry name" value="NUDIX_hydrolase-like_dom_sf"/>
</dbReference>
<sequence length="203" mass="22115">MAIDLQPWLDGIDASMVFHPANAFVISCGTVTLDLGRGKVLLIWNRNLSIFQLPKGRRNIDEPMLSAALRETYEETGVRATPLELNIATRATPPTVDEGAADGPPQKSPQITEGHLSTEFVGTCLYPDPQSDTQALKAVFFFVATADSTATRDNGTQETYEKLEASWVLISEVDQKLRFASEVAVVKKAVADVRKSGYTINSA</sequence>
<name>A0ABR3D0Z5_NEUIN</name>
<feature type="domain" description="Nudix hydrolase" evidence="2">
    <location>
        <begin position="16"/>
        <end position="192"/>
    </location>
</feature>
<accession>A0ABR3D0Z5</accession>
<dbReference type="InterPro" id="IPR020084">
    <property type="entry name" value="NUDIX_hydrolase_CS"/>
</dbReference>
<dbReference type="SUPFAM" id="SSF55811">
    <property type="entry name" value="Nudix"/>
    <property type="match status" value="1"/>
</dbReference>
<dbReference type="Pfam" id="PF00293">
    <property type="entry name" value="NUDIX"/>
    <property type="match status" value="1"/>
</dbReference>
<dbReference type="Gene3D" id="3.90.79.10">
    <property type="entry name" value="Nucleoside Triphosphate Pyrophosphohydrolase"/>
    <property type="match status" value="1"/>
</dbReference>
<comment type="caution">
    <text evidence="3">The sequence shown here is derived from an EMBL/GenBank/DDBJ whole genome shotgun (WGS) entry which is preliminary data.</text>
</comment>
<evidence type="ECO:0000256" key="1">
    <source>
        <dbReference type="ARBA" id="ARBA00022801"/>
    </source>
</evidence>
<evidence type="ECO:0000313" key="3">
    <source>
        <dbReference type="EMBL" id="KAL0465336.1"/>
    </source>
</evidence>